<dbReference type="Pfam" id="PF01031">
    <property type="entry name" value="Dynamin_M"/>
    <property type="match status" value="1"/>
</dbReference>
<reference evidence="7" key="1">
    <citation type="submission" date="2020-06" db="EMBL/GenBank/DDBJ databases">
        <title>A chromosome-scale genome assembly of Talaromyces rugulosus W13939.</title>
        <authorList>
            <person name="Wang B."/>
            <person name="Guo L."/>
            <person name="Ye K."/>
            <person name="Wang L."/>
        </authorList>
    </citation>
    <scope>NUCLEOTIDE SEQUENCE [LARGE SCALE GENOMIC DNA]</scope>
    <source>
        <strain evidence="7">W13939</strain>
    </source>
</reference>
<dbReference type="GO" id="GO:0000266">
    <property type="term" value="P:mitochondrial fission"/>
    <property type="evidence" value="ECO:0007669"/>
    <property type="project" value="TreeGrafter"/>
</dbReference>
<dbReference type="GO" id="GO:0005874">
    <property type="term" value="C:microtubule"/>
    <property type="evidence" value="ECO:0007669"/>
    <property type="project" value="TreeGrafter"/>
</dbReference>
<dbReference type="GO" id="GO:0003924">
    <property type="term" value="F:GTPase activity"/>
    <property type="evidence" value="ECO:0007669"/>
    <property type="project" value="InterPro"/>
</dbReference>
<gene>
    <name evidence="6" type="ORF">TRUGW13939_04043</name>
</gene>
<dbReference type="GO" id="GO:0005525">
    <property type="term" value="F:GTP binding"/>
    <property type="evidence" value="ECO:0007669"/>
    <property type="project" value="InterPro"/>
</dbReference>
<evidence type="ECO:0000313" key="7">
    <source>
        <dbReference type="Proteomes" id="UP000509510"/>
    </source>
</evidence>
<dbReference type="EMBL" id="CP055899">
    <property type="protein sequence ID" value="QKX56935.1"/>
    <property type="molecule type" value="Genomic_DNA"/>
</dbReference>
<evidence type="ECO:0000256" key="1">
    <source>
        <dbReference type="ARBA" id="ARBA00022741"/>
    </source>
</evidence>
<dbReference type="Pfam" id="PF00350">
    <property type="entry name" value="Dynamin_N"/>
    <property type="match status" value="1"/>
</dbReference>
<dbReference type="InterPro" id="IPR001401">
    <property type="entry name" value="Dynamin_GTPase"/>
</dbReference>
<dbReference type="OrthoDB" id="415706at2759"/>
<dbReference type="InterPro" id="IPR020850">
    <property type="entry name" value="GED_dom"/>
</dbReference>
<organism evidence="6 7">
    <name type="scientific">Talaromyces rugulosus</name>
    <name type="common">Penicillium rugulosum</name>
    <dbReference type="NCBI Taxonomy" id="121627"/>
    <lineage>
        <taxon>Eukaryota</taxon>
        <taxon>Fungi</taxon>
        <taxon>Dikarya</taxon>
        <taxon>Ascomycota</taxon>
        <taxon>Pezizomycotina</taxon>
        <taxon>Eurotiomycetes</taxon>
        <taxon>Eurotiomycetidae</taxon>
        <taxon>Eurotiales</taxon>
        <taxon>Trichocomaceae</taxon>
        <taxon>Talaromyces</taxon>
        <taxon>Talaromyces sect. Islandici</taxon>
    </lineage>
</organism>
<feature type="region of interest" description="Disordered" evidence="3">
    <location>
        <begin position="423"/>
        <end position="444"/>
    </location>
</feature>
<dbReference type="AlphaFoldDB" id="A0A7H8QTY6"/>
<dbReference type="InterPro" id="IPR027417">
    <property type="entry name" value="P-loop_NTPase"/>
</dbReference>
<proteinExistence type="predicted"/>
<dbReference type="SUPFAM" id="SSF52540">
    <property type="entry name" value="P-loop containing nucleoside triphosphate hydrolases"/>
    <property type="match status" value="1"/>
</dbReference>
<dbReference type="RefSeq" id="XP_035343113.1">
    <property type="nucleotide sequence ID" value="XM_035487220.1"/>
</dbReference>
<evidence type="ECO:0000259" key="5">
    <source>
        <dbReference type="PROSITE" id="PS51718"/>
    </source>
</evidence>
<keyword evidence="2" id="KW-0342">GTP-binding</keyword>
<feature type="domain" description="GED" evidence="4">
    <location>
        <begin position="643"/>
        <end position="731"/>
    </location>
</feature>
<dbReference type="Proteomes" id="UP000509510">
    <property type="component" value="Chromosome II"/>
</dbReference>
<evidence type="ECO:0000256" key="3">
    <source>
        <dbReference type="SAM" id="MobiDB-lite"/>
    </source>
</evidence>
<dbReference type="GO" id="GO:0008017">
    <property type="term" value="F:microtubule binding"/>
    <property type="evidence" value="ECO:0007669"/>
    <property type="project" value="TreeGrafter"/>
</dbReference>
<dbReference type="PANTHER" id="PTHR11566">
    <property type="entry name" value="DYNAMIN"/>
    <property type="match status" value="1"/>
</dbReference>
<protein>
    <recommendedName>
        <fullName evidence="8">GED domain-containing protein</fullName>
    </recommendedName>
</protein>
<dbReference type="PROSITE" id="PS51388">
    <property type="entry name" value="GED"/>
    <property type="match status" value="1"/>
</dbReference>
<dbReference type="CDD" id="cd08771">
    <property type="entry name" value="DLP_1"/>
    <property type="match status" value="1"/>
</dbReference>
<dbReference type="SMART" id="SM00053">
    <property type="entry name" value="DYNc"/>
    <property type="match status" value="1"/>
</dbReference>
<dbReference type="FunFam" id="3.40.50.300:FF:001425">
    <property type="entry name" value="Dynamin GTPase, putative"/>
    <property type="match status" value="1"/>
</dbReference>
<sequence>MASKKLDPHASLLTNPELLSKIDQLRENNVGQHVPLPQLVVVGDQSSGKSSLLESLTGIPFPRNLELCTRYATQITSRRDRDAKVDVSIIPGPNASDQHKGQLRKYHPPGMSPDEFRAKFPQILEEVNKIMGIRMNTSDTGGSVFSEDVLKIEISGPTEDYLTLIDVPGIFRTPTEGLTTKQDVALVRRMVQGYMKDSRTVILAVLPSNVDPATQEILTMAEEYDKQGERTLGVFTKPDLVTENSAKLAACNVVLGKKRPLALGYYVVRNRGPDENDEFDKGSAEGMFSENPWNSLPKDRVGIRALRTCLGQLLGHIAQRELPAMRKDIRMQLAQCSQELNSLGAPRQSENEQRAYLFSLSRQFHDLVQNALETQYNRHAVFSQQKFRLATNVANLTNAFNNDFATKSHMYYFEGEKPIPKNKVVGEKTDGQSGGKLGNPSTTTAAQKPYDGGWHDVDGQSLFLDGIIGEKPCIELPKLGIINWIQKLHVESRGLGLGTFDNALISNVFREQSEKWNAMTMGFLSETIVMIHRFIYGALFELCANTRVRENIWSSIADEVRNRYNAAMEHAAFLVSIERGQNPYTLNHYFNENLQKSRGDRIAELLEGNVRYETPYGKTAMVVVNLEDVRAATSNKSNMQQSIEDVHDSLCAFYKVSTKRFVDTVYQQVVQGLLLTGPKSPLAVFDQDWVLSLGAGELEMIAGELVAVKEQRTVLQKKMKDLEVAMQILKK</sequence>
<feature type="domain" description="Dynamin-type G" evidence="5">
    <location>
        <begin position="33"/>
        <end position="323"/>
    </location>
</feature>
<dbReference type="Gene3D" id="3.40.50.300">
    <property type="entry name" value="P-loop containing nucleotide triphosphate hydrolases"/>
    <property type="match status" value="1"/>
</dbReference>
<dbReference type="InterPro" id="IPR000375">
    <property type="entry name" value="Dynamin_stalk"/>
</dbReference>
<evidence type="ECO:0008006" key="8">
    <source>
        <dbReference type="Google" id="ProtNLM"/>
    </source>
</evidence>
<dbReference type="GeneID" id="55991545"/>
<dbReference type="PRINTS" id="PR00195">
    <property type="entry name" value="DYNAMIN"/>
</dbReference>
<keyword evidence="1" id="KW-0547">Nucleotide-binding</keyword>
<dbReference type="InterPro" id="IPR030381">
    <property type="entry name" value="G_DYNAMIN_dom"/>
</dbReference>
<dbReference type="GO" id="GO:0016559">
    <property type="term" value="P:peroxisome fission"/>
    <property type="evidence" value="ECO:0007669"/>
    <property type="project" value="TreeGrafter"/>
</dbReference>
<evidence type="ECO:0000313" key="6">
    <source>
        <dbReference type="EMBL" id="QKX56935.1"/>
    </source>
</evidence>
<dbReference type="GO" id="GO:0006897">
    <property type="term" value="P:endocytosis"/>
    <property type="evidence" value="ECO:0007669"/>
    <property type="project" value="TreeGrafter"/>
</dbReference>
<dbReference type="PANTHER" id="PTHR11566:SF215">
    <property type="entry name" value="DYNAMIN GTPASE"/>
    <property type="match status" value="1"/>
</dbReference>
<name>A0A7H8QTY6_TALRU</name>
<evidence type="ECO:0000259" key="4">
    <source>
        <dbReference type="PROSITE" id="PS51388"/>
    </source>
</evidence>
<keyword evidence="7" id="KW-1185">Reference proteome</keyword>
<evidence type="ECO:0000256" key="2">
    <source>
        <dbReference type="ARBA" id="ARBA00023134"/>
    </source>
</evidence>
<dbReference type="KEGG" id="trg:TRUGW13939_04043"/>
<accession>A0A7H8QTY6</accession>
<dbReference type="GO" id="GO:0048312">
    <property type="term" value="P:intracellular distribution of mitochondria"/>
    <property type="evidence" value="ECO:0007669"/>
    <property type="project" value="TreeGrafter"/>
</dbReference>
<dbReference type="InterPro" id="IPR022812">
    <property type="entry name" value="Dynamin"/>
</dbReference>
<dbReference type="PROSITE" id="PS51718">
    <property type="entry name" value="G_DYNAMIN_2"/>
    <property type="match status" value="1"/>
</dbReference>
<dbReference type="InterPro" id="IPR045063">
    <property type="entry name" value="Dynamin_N"/>
</dbReference>
<dbReference type="GO" id="GO:0005739">
    <property type="term" value="C:mitochondrion"/>
    <property type="evidence" value="ECO:0007669"/>
    <property type="project" value="TreeGrafter"/>
</dbReference>
<dbReference type="GO" id="GO:0016020">
    <property type="term" value="C:membrane"/>
    <property type="evidence" value="ECO:0007669"/>
    <property type="project" value="TreeGrafter"/>
</dbReference>